<dbReference type="EMBL" id="JAHVHU010000015">
    <property type="protein sequence ID" value="MBY5959481.1"/>
    <property type="molecule type" value="Genomic_DNA"/>
</dbReference>
<dbReference type="PANTHER" id="PTHR43264:SF1">
    <property type="entry name" value="INOSINE_URIDINE-PREFERRING NUCLEOSIDE HYDROLASE DOMAIN-CONTAINING PROTEIN"/>
    <property type="match status" value="1"/>
</dbReference>
<protein>
    <submittedName>
        <fullName evidence="1">Uncharacterized protein</fullName>
    </submittedName>
</protein>
<dbReference type="AlphaFoldDB" id="A0A953HWJ9"/>
<reference evidence="1" key="1">
    <citation type="submission" date="2021-06" db="EMBL/GenBank/DDBJ databases">
        <title>44 bacteria genomes isolated from Dapeng, Shenzhen.</title>
        <authorList>
            <person name="Zheng W."/>
            <person name="Yu S."/>
            <person name="Huang Y."/>
        </authorList>
    </citation>
    <scope>NUCLEOTIDE SEQUENCE</scope>
    <source>
        <strain evidence="1">DP5N28-2</strain>
    </source>
</reference>
<comment type="caution">
    <text evidence="1">The sequence shown here is derived from an EMBL/GenBank/DDBJ whole genome shotgun (WGS) entry which is preliminary data.</text>
</comment>
<sequence length="173" mass="20009">MELHTLADQGALEILGVIATSDDPYVPLCVDAINHYFDRPEIPIGVEKGIELRHHSRYTKEISEEYKKRLHTYEEAEDAVDLYRRLLARQPDGSVVILSIGHLTNLMRLLESEPDEHSSLSGKELIKKRVRMWSCMGGVFQKVKRQIFIDPIQGRRKSVWRNGRQRWCSPDGK</sequence>
<organism evidence="1 2">
    <name type="scientific">Membranihabitans marinus</name>
    <dbReference type="NCBI Taxonomy" id="1227546"/>
    <lineage>
        <taxon>Bacteria</taxon>
        <taxon>Pseudomonadati</taxon>
        <taxon>Bacteroidota</taxon>
        <taxon>Saprospiria</taxon>
        <taxon>Saprospirales</taxon>
        <taxon>Saprospiraceae</taxon>
        <taxon>Membranihabitans</taxon>
    </lineage>
</organism>
<dbReference type="Proteomes" id="UP000753961">
    <property type="component" value="Unassembled WGS sequence"/>
</dbReference>
<evidence type="ECO:0000313" key="1">
    <source>
        <dbReference type="EMBL" id="MBY5959481.1"/>
    </source>
</evidence>
<proteinExistence type="predicted"/>
<dbReference type="RefSeq" id="WP_222581019.1">
    <property type="nucleotide sequence ID" value="NZ_JAHVHU010000015.1"/>
</dbReference>
<dbReference type="Gene3D" id="3.90.245.10">
    <property type="entry name" value="Ribonucleoside hydrolase-like"/>
    <property type="match status" value="1"/>
</dbReference>
<evidence type="ECO:0000313" key="2">
    <source>
        <dbReference type="Proteomes" id="UP000753961"/>
    </source>
</evidence>
<accession>A0A953HWJ9</accession>
<dbReference type="PANTHER" id="PTHR43264">
    <property type="match status" value="1"/>
</dbReference>
<keyword evidence="2" id="KW-1185">Reference proteome</keyword>
<name>A0A953HWJ9_9BACT</name>
<gene>
    <name evidence="1" type="ORF">KUV50_15120</name>
</gene>
<dbReference type="InterPro" id="IPR036452">
    <property type="entry name" value="Ribo_hydro-like"/>
</dbReference>
<dbReference type="SUPFAM" id="SSF53590">
    <property type="entry name" value="Nucleoside hydrolase"/>
    <property type="match status" value="1"/>
</dbReference>
<dbReference type="GO" id="GO:0016799">
    <property type="term" value="F:hydrolase activity, hydrolyzing N-glycosyl compounds"/>
    <property type="evidence" value="ECO:0007669"/>
    <property type="project" value="InterPro"/>
</dbReference>